<proteinExistence type="inferred from homology"/>
<evidence type="ECO:0000256" key="2">
    <source>
        <dbReference type="ARBA" id="ARBA00007936"/>
    </source>
</evidence>
<dbReference type="InterPro" id="IPR000884">
    <property type="entry name" value="TSP1_rpt"/>
</dbReference>
<dbReference type="PROSITE" id="PS50092">
    <property type="entry name" value="TSP1"/>
    <property type="match status" value="3"/>
</dbReference>
<dbReference type="Gene3D" id="2.80.10.50">
    <property type="match status" value="1"/>
</dbReference>
<comment type="caution">
    <text evidence="8">The sequence shown here is derived from an EMBL/GenBank/DDBJ whole genome shotgun (WGS) entry which is preliminary data.</text>
</comment>
<feature type="compositionally biased region" description="Low complexity" evidence="7">
    <location>
        <begin position="134"/>
        <end position="165"/>
    </location>
</feature>
<evidence type="ECO:0000313" key="9">
    <source>
        <dbReference type="Proteomes" id="UP000438429"/>
    </source>
</evidence>
<comment type="similarity">
    <text evidence="2 6">Belongs to the heparin-binding growth factors family.</text>
</comment>
<keyword evidence="5" id="KW-0677">Repeat</keyword>
<keyword evidence="4" id="KW-0732">Signal</keyword>
<evidence type="ECO:0000256" key="6">
    <source>
        <dbReference type="RuleBase" id="RU049442"/>
    </source>
</evidence>
<feature type="compositionally biased region" description="Basic residues" evidence="7">
    <location>
        <begin position="247"/>
        <end position="259"/>
    </location>
</feature>
<evidence type="ECO:0000256" key="1">
    <source>
        <dbReference type="ARBA" id="ARBA00004613"/>
    </source>
</evidence>
<evidence type="ECO:0000313" key="8">
    <source>
        <dbReference type="EMBL" id="KAF0034120.1"/>
    </source>
</evidence>
<keyword evidence="3" id="KW-0964">Secreted</keyword>
<feature type="compositionally biased region" description="Low complexity" evidence="7">
    <location>
        <begin position="18"/>
        <end position="37"/>
    </location>
</feature>
<evidence type="ECO:0000256" key="5">
    <source>
        <dbReference type="ARBA" id="ARBA00022737"/>
    </source>
</evidence>
<evidence type="ECO:0000256" key="7">
    <source>
        <dbReference type="SAM" id="MobiDB-lite"/>
    </source>
</evidence>
<dbReference type="GO" id="GO:0008083">
    <property type="term" value="F:growth factor activity"/>
    <property type="evidence" value="ECO:0007669"/>
    <property type="project" value="InterPro"/>
</dbReference>
<evidence type="ECO:0000256" key="4">
    <source>
        <dbReference type="ARBA" id="ARBA00022729"/>
    </source>
</evidence>
<dbReference type="SMART" id="SM00209">
    <property type="entry name" value="TSP1"/>
    <property type="match status" value="3"/>
</dbReference>
<dbReference type="InterPro" id="IPR036383">
    <property type="entry name" value="TSP1_rpt_sf"/>
</dbReference>
<dbReference type="PROSITE" id="PS00247">
    <property type="entry name" value="HBGF_FGF"/>
    <property type="match status" value="1"/>
</dbReference>
<dbReference type="InterPro" id="IPR008996">
    <property type="entry name" value="IL1/FGF"/>
</dbReference>
<feature type="region of interest" description="Disordered" evidence="7">
    <location>
        <begin position="227"/>
        <end position="280"/>
    </location>
</feature>
<protein>
    <recommendedName>
        <fullName evidence="6">Fibroblast growth factor</fullName>
        <shortName evidence="6">FGF</shortName>
    </recommendedName>
</protein>
<feature type="region of interest" description="Disordered" evidence="7">
    <location>
        <begin position="1"/>
        <end position="37"/>
    </location>
</feature>
<dbReference type="SMART" id="SM00442">
    <property type="entry name" value="FGF"/>
    <property type="match status" value="1"/>
</dbReference>
<dbReference type="PRINTS" id="PR00262">
    <property type="entry name" value="IL1HBGF"/>
</dbReference>
<dbReference type="InterPro" id="IPR002209">
    <property type="entry name" value="Fibroblast_GF_fam"/>
</dbReference>
<dbReference type="FunFam" id="2.20.100.10:FF:000005">
    <property type="entry name" value="ADAM metallopeptidase with thrombospondin type 1 motif 9"/>
    <property type="match status" value="1"/>
</dbReference>
<feature type="compositionally biased region" description="Basic residues" evidence="7">
    <location>
        <begin position="170"/>
        <end position="184"/>
    </location>
</feature>
<feature type="compositionally biased region" description="Low complexity" evidence="7">
    <location>
        <begin position="1"/>
        <end position="11"/>
    </location>
</feature>
<comment type="subcellular location">
    <subcellularLocation>
        <location evidence="1">Secreted</location>
    </subcellularLocation>
</comment>
<dbReference type="Pfam" id="PF19030">
    <property type="entry name" value="TSP1_ADAMTS"/>
    <property type="match status" value="3"/>
</dbReference>
<dbReference type="PRINTS" id="PR00263">
    <property type="entry name" value="HBGFFGF"/>
</dbReference>
<feature type="compositionally biased region" description="Polar residues" evidence="7">
    <location>
        <begin position="261"/>
        <end position="280"/>
    </location>
</feature>
<dbReference type="SUPFAM" id="SSF82895">
    <property type="entry name" value="TSP-1 type 1 repeat"/>
    <property type="match status" value="3"/>
</dbReference>
<name>A0A6A4SQE9_SCOMX</name>
<reference evidence="8 9" key="1">
    <citation type="submission" date="2019-06" db="EMBL/GenBank/DDBJ databases">
        <title>Draft genomes of female and male turbot (Scophthalmus maximus).</title>
        <authorList>
            <person name="Xu H."/>
            <person name="Xu X.-W."/>
            <person name="Shao C."/>
            <person name="Chen S."/>
        </authorList>
    </citation>
    <scope>NUCLEOTIDE SEQUENCE [LARGE SCALE GENOMIC DNA]</scope>
    <source>
        <strain evidence="8">Ysfricsl-2016a</strain>
        <tissue evidence="8">Blood</tissue>
    </source>
</reference>
<dbReference type="Pfam" id="PF00167">
    <property type="entry name" value="FGF"/>
    <property type="match status" value="1"/>
</dbReference>
<dbReference type="SUPFAM" id="SSF50353">
    <property type="entry name" value="Cytokine"/>
    <property type="match status" value="1"/>
</dbReference>
<organism evidence="8 9">
    <name type="scientific">Scophthalmus maximus</name>
    <name type="common">Turbot</name>
    <name type="synonym">Psetta maxima</name>
    <dbReference type="NCBI Taxonomy" id="52904"/>
    <lineage>
        <taxon>Eukaryota</taxon>
        <taxon>Metazoa</taxon>
        <taxon>Chordata</taxon>
        <taxon>Craniata</taxon>
        <taxon>Vertebrata</taxon>
        <taxon>Euteleostomi</taxon>
        <taxon>Actinopterygii</taxon>
        <taxon>Neopterygii</taxon>
        <taxon>Teleostei</taxon>
        <taxon>Neoteleostei</taxon>
        <taxon>Acanthomorphata</taxon>
        <taxon>Carangaria</taxon>
        <taxon>Pleuronectiformes</taxon>
        <taxon>Pleuronectoidei</taxon>
        <taxon>Scophthalmidae</taxon>
        <taxon>Scophthalmus</taxon>
    </lineage>
</organism>
<dbReference type="Proteomes" id="UP000438429">
    <property type="component" value="Unassembled WGS sequence"/>
</dbReference>
<accession>A0A6A4SQE9</accession>
<dbReference type="EMBL" id="VEVO01000012">
    <property type="protein sequence ID" value="KAF0034120.1"/>
    <property type="molecule type" value="Genomic_DNA"/>
</dbReference>
<evidence type="ECO:0000256" key="3">
    <source>
        <dbReference type="ARBA" id="ARBA00022525"/>
    </source>
</evidence>
<dbReference type="GO" id="GO:0005576">
    <property type="term" value="C:extracellular region"/>
    <property type="evidence" value="ECO:0007669"/>
    <property type="project" value="UniProtKB-SubCell"/>
</dbReference>
<dbReference type="AlphaFoldDB" id="A0A6A4SQE9"/>
<dbReference type="Gene3D" id="2.20.100.10">
    <property type="entry name" value="Thrombospondin type-1 (TSP1) repeat"/>
    <property type="match status" value="3"/>
</dbReference>
<dbReference type="PANTHER" id="PTHR11486">
    <property type="entry name" value="FIBROBLAST GROWTH FACTOR"/>
    <property type="match status" value="1"/>
</dbReference>
<feature type="region of interest" description="Disordered" evidence="7">
    <location>
        <begin position="131"/>
        <end position="210"/>
    </location>
</feature>
<gene>
    <name evidence="8" type="ORF">F2P81_014186</name>
</gene>
<feature type="compositionally biased region" description="Polar residues" evidence="7">
    <location>
        <begin position="196"/>
        <end position="210"/>
    </location>
</feature>
<sequence>MSTTSTAAATPVKKKTTQRTTTALVPTTTSSTTPETTVPEIIDTDDYEFNVVVRENGSKRDTVFPSEPTSVEKDMKATNLEKENMEGEEGSTPNVVMYTPGYDYAVEDMTTEEEGIIDLDVSTTATSLRNPIKSTTSQTSPPTMHTTSTPTTPTTTTYSTPNTSTLRWVKTPHHTSPHSHRTHRVPLTTPMHKNHSVQSETGFRTTQAPSTTARNLFTTAASPQPTVKIIKVKKPAVTPKKNNSPPRVKKPPSRSKGSHPKSPNHQPESPMSSSTGDQSNLMAREPVRRDIFWVVGNWSECSTTCGIGAIWRTVMCSSQSDEDCASVKRPEPARTCQLQPCATWQSGSWSKCSGSCGEGARERLVYCPEPHRCGTTLRPNSTEACSLKPCAHWKTEDWEECSVSCGEGQQLRQVNCVSDQDSAVMPNNLCEKISKPETLRKCNVQECKSNTGPVCRKNTISSRFCDKLKLLGRCSLRHTLITPHPWATLSIDQKTVNGEFVVSQPGVLEITSVDVGVVAIKGLNSNYYLAIGRKGDLYGAREFGIDCTLKERIEENGYNTYASAEWRNKKRQMFVGLNVHGKPLKGKKTRRKNTATHFLPIMV</sequence>